<sequence>MANSSATCAIREVAKDVWTFSCPFSRFNLFPVGGRSTAIKLSNGDVWVLASTPLDEATKAKLGEIGPVKWIIGADAVHHLFLGDYKKQYPDAKLIAVDEAAKKKEKEGLKFDGLWGADPPNSKYGFEDDIKHCYFSGFKNKDVAFFHPASKTMIEADLLFNLPATEQYSKTGSSGKFPFFTNLDPYTWAHKKFAWSLGVDKEAMKRDVKTVAGWDFERIIPCHGDVIEKDGKKAWMEAYKWYLD</sequence>
<protein>
    <recommendedName>
        <fullName evidence="3">Metallo-beta-lactamase domain-containing protein</fullName>
    </recommendedName>
</protein>
<dbReference type="InterPro" id="IPR036866">
    <property type="entry name" value="RibonucZ/Hydroxyglut_hydro"/>
</dbReference>
<name>A0A371DQK0_9APHY</name>
<dbReference type="OrthoDB" id="421671at2759"/>
<dbReference type="PANTHER" id="PTHR33835:SF1">
    <property type="entry name" value="METALLO-BETA-LACTAMASE DOMAIN-CONTAINING PROTEIN"/>
    <property type="match status" value="1"/>
</dbReference>
<evidence type="ECO:0008006" key="3">
    <source>
        <dbReference type="Google" id="ProtNLM"/>
    </source>
</evidence>
<dbReference type="Proteomes" id="UP000256964">
    <property type="component" value="Unassembled WGS sequence"/>
</dbReference>
<accession>A0A371DQK0</accession>
<keyword evidence="2" id="KW-1185">Reference proteome</keyword>
<reference evidence="1 2" key="1">
    <citation type="journal article" date="2018" name="Biotechnol. Biofuels">
        <title>Integrative visual omics of the white-rot fungus Polyporus brumalis exposes the biotechnological potential of its oxidative enzymes for delignifying raw plant biomass.</title>
        <authorList>
            <person name="Miyauchi S."/>
            <person name="Rancon A."/>
            <person name="Drula E."/>
            <person name="Hage H."/>
            <person name="Chaduli D."/>
            <person name="Favel A."/>
            <person name="Grisel S."/>
            <person name="Henrissat B."/>
            <person name="Herpoel-Gimbert I."/>
            <person name="Ruiz-Duenas F.J."/>
            <person name="Chevret D."/>
            <person name="Hainaut M."/>
            <person name="Lin J."/>
            <person name="Wang M."/>
            <person name="Pangilinan J."/>
            <person name="Lipzen A."/>
            <person name="Lesage-Meessen L."/>
            <person name="Navarro D."/>
            <person name="Riley R."/>
            <person name="Grigoriev I.V."/>
            <person name="Zhou S."/>
            <person name="Raouche S."/>
            <person name="Rosso M.N."/>
        </authorList>
    </citation>
    <scope>NUCLEOTIDE SEQUENCE [LARGE SCALE GENOMIC DNA]</scope>
    <source>
        <strain evidence="1 2">BRFM 1820</strain>
    </source>
</reference>
<dbReference type="PANTHER" id="PTHR33835">
    <property type="entry name" value="YALI0C07656P"/>
    <property type="match status" value="1"/>
</dbReference>
<dbReference type="EMBL" id="KZ857384">
    <property type="protein sequence ID" value="RDX54823.1"/>
    <property type="molecule type" value="Genomic_DNA"/>
</dbReference>
<evidence type="ECO:0000313" key="1">
    <source>
        <dbReference type="EMBL" id="RDX54823.1"/>
    </source>
</evidence>
<dbReference type="AlphaFoldDB" id="A0A371DQK0"/>
<organism evidence="1 2">
    <name type="scientific">Lentinus brumalis</name>
    <dbReference type="NCBI Taxonomy" id="2498619"/>
    <lineage>
        <taxon>Eukaryota</taxon>
        <taxon>Fungi</taxon>
        <taxon>Dikarya</taxon>
        <taxon>Basidiomycota</taxon>
        <taxon>Agaricomycotina</taxon>
        <taxon>Agaricomycetes</taxon>
        <taxon>Polyporales</taxon>
        <taxon>Polyporaceae</taxon>
        <taxon>Lentinus</taxon>
    </lineage>
</organism>
<evidence type="ECO:0000313" key="2">
    <source>
        <dbReference type="Proteomes" id="UP000256964"/>
    </source>
</evidence>
<proteinExistence type="predicted"/>
<dbReference type="SUPFAM" id="SSF56281">
    <property type="entry name" value="Metallo-hydrolase/oxidoreductase"/>
    <property type="match status" value="1"/>
</dbReference>
<gene>
    <name evidence="1" type="ORF">OH76DRAFT_1461711</name>
</gene>
<dbReference type="InterPro" id="IPR025638">
    <property type="entry name" value="DUF4336"/>
</dbReference>